<dbReference type="OrthoDB" id="6141187at2759"/>
<sequence length="486" mass="56623">MEYSRMLQYLGEIEDETSATNSVPVLEVILNKMPKKFIDLHDVLRRIFGAIQESQTIDLTQFYCHSVDIYRFLYTIFGSIYRVKATRTLYKVLDDCTKISSVYTNISSGGQGEGLNIPNGDYDLMTILEQIQVKPDCYDIEEDRPILLFDNQHSYPGFAHLKIGQNRFSEELFTSWGENTFYGPLISNSRFKNYFVARYRDHDCKIHGPCISDSPGTVDHLFCFRALFWPDVAKSWVIRNRSSMWPPTDVILNSVFSHRLQTESCKKNKRMYLSTRQCMAHLLIGTNVDAIAGWLLLAAYFYEKGKPLYVLKIVDVILAKSKEDKMLIADGYHEDVMVTYLEQVASTNWNYKLSFLNFMKMHCVDMIYVIPGSTLNSEELLPKFDLNFYMIPPVIYAHVLRFVCYNVNDKISLRGKAICDIIKQCRENCFLGDWKGRAITYAILAKIYEAMHDDKSAYYWNSHFCRYWRKNDGSIYAIKFFPTFEL</sequence>
<dbReference type="AlphaFoldDB" id="A0A6J8DNI0"/>
<name>A0A6J8DNI0_MYTCO</name>
<evidence type="ECO:0000313" key="1">
    <source>
        <dbReference type="EMBL" id="CAC5409639.1"/>
    </source>
</evidence>
<proteinExistence type="predicted"/>
<reference evidence="1 2" key="1">
    <citation type="submission" date="2020-06" db="EMBL/GenBank/DDBJ databases">
        <authorList>
            <person name="Li R."/>
            <person name="Bekaert M."/>
        </authorList>
    </citation>
    <scope>NUCLEOTIDE SEQUENCE [LARGE SCALE GENOMIC DNA]</scope>
    <source>
        <strain evidence="2">wild</strain>
    </source>
</reference>
<evidence type="ECO:0000313" key="2">
    <source>
        <dbReference type="Proteomes" id="UP000507470"/>
    </source>
</evidence>
<evidence type="ECO:0008006" key="3">
    <source>
        <dbReference type="Google" id="ProtNLM"/>
    </source>
</evidence>
<dbReference type="EMBL" id="CACVKT020007645">
    <property type="protein sequence ID" value="CAC5409639.1"/>
    <property type="molecule type" value="Genomic_DNA"/>
</dbReference>
<organism evidence="1 2">
    <name type="scientific">Mytilus coruscus</name>
    <name type="common">Sea mussel</name>
    <dbReference type="NCBI Taxonomy" id="42192"/>
    <lineage>
        <taxon>Eukaryota</taxon>
        <taxon>Metazoa</taxon>
        <taxon>Spiralia</taxon>
        <taxon>Lophotrochozoa</taxon>
        <taxon>Mollusca</taxon>
        <taxon>Bivalvia</taxon>
        <taxon>Autobranchia</taxon>
        <taxon>Pteriomorphia</taxon>
        <taxon>Mytilida</taxon>
        <taxon>Mytiloidea</taxon>
        <taxon>Mytilidae</taxon>
        <taxon>Mytilinae</taxon>
        <taxon>Mytilus</taxon>
    </lineage>
</organism>
<dbReference type="Proteomes" id="UP000507470">
    <property type="component" value="Unassembled WGS sequence"/>
</dbReference>
<keyword evidence="2" id="KW-1185">Reference proteome</keyword>
<accession>A0A6J8DNI0</accession>
<gene>
    <name evidence="1" type="ORF">MCOR_42896</name>
</gene>
<protein>
    <recommendedName>
        <fullName evidence="3">Mab-21-like HhH/H2TH-like domain-containing protein</fullName>
    </recommendedName>
</protein>